<dbReference type="Proteomes" id="UP000317327">
    <property type="component" value="Unassembled WGS sequence"/>
</dbReference>
<comment type="caution">
    <text evidence="2">The sequence shown here is derived from an EMBL/GenBank/DDBJ whole genome shotgun (WGS) entry which is preliminary data.</text>
</comment>
<dbReference type="RefSeq" id="WP_143502854.1">
    <property type="nucleotide sequence ID" value="NZ_SCFV01000013.1"/>
</dbReference>
<dbReference type="EMBL" id="SCFV01000013">
    <property type="protein sequence ID" value="TRO12277.1"/>
    <property type="molecule type" value="Genomic_DNA"/>
</dbReference>
<sequence length="144" mass="16728">MTKRRARNLDDQAIERIIRVLDGWSGKLSWDLLVDSIERYLGVRYTRQALDKHGRIKSAYQIAKERISNISSSGRRQKLAGAEIGVLIQRHERLEAENARLRVENERLLEQFMTWAYNAHLKGLSKEYLNAPLPSVDRELTKAK</sequence>
<protein>
    <submittedName>
        <fullName evidence="2">Uncharacterized protein</fullName>
    </submittedName>
</protein>
<evidence type="ECO:0000313" key="2">
    <source>
        <dbReference type="EMBL" id="TRO12277.1"/>
    </source>
</evidence>
<evidence type="ECO:0000313" key="3">
    <source>
        <dbReference type="Proteomes" id="UP000317327"/>
    </source>
</evidence>
<proteinExistence type="predicted"/>
<dbReference type="AlphaFoldDB" id="A0ABD7RRB6"/>
<accession>A0ABD7RRB6</accession>
<name>A0ABD7RRB6_ECTME</name>
<keyword evidence="1" id="KW-0175">Coiled coil</keyword>
<feature type="coiled-coil region" evidence="1">
    <location>
        <begin position="84"/>
        <end position="111"/>
    </location>
</feature>
<evidence type="ECO:0000256" key="1">
    <source>
        <dbReference type="SAM" id="Coils"/>
    </source>
</evidence>
<gene>
    <name evidence="2" type="ORF">EQ836_22335</name>
</gene>
<reference evidence="2 3" key="1">
    <citation type="submission" date="2019-01" db="EMBL/GenBank/DDBJ databases">
        <title>Whole genome shotgun sequencing of Pseudomonas spp. isolated by its ability to degrade furfural.</title>
        <authorList>
            <person name="Donoso R."/>
            <person name="Farkas C."/>
            <person name="Villegas P."/>
            <person name="Gonzales-Toro F."/>
            <person name="Guajardo-Parra M."/>
            <person name="Araya-Nail M."/>
            <person name="Morgante V."/>
            <person name="Perez-Pantoja D."/>
        </authorList>
    </citation>
    <scope>NUCLEOTIDE SEQUENCE [LARGE SCALE GENOMIC DNA]</scope>
    <source>
        <strain evidence="2 3">VN231</strain>
    </source>
</reference>
<organism evidence="2 3">
    <name type="scientific">Ectopseudomonas mendocina</name>
    <name type="common">Pseudomonas mendocina</name>
    <dbReference type="NCBI Taxonomy" id="300"/>
    <lineage>
        <taxon>Bacteria</taxon>
        <taxon>Pseudomonadati</taxon>
        <taxon>Pseudomonadota</taxon>
        <taxon>Gammaproteobacteria</taxon>
        <taxon>Pseudomonadales</taxon>
        <taxon>Pseudomonadaceae</taxon>
        <taxon>Ectopseudomonas</taxon>
    </lineage>
</organism>